<evidence type="ECO:0000313" key="1">
    <source>
        <dbReference type="EMBL" id="GAA1550586.1"/>
    </source>
</evidence>
<sequence length="75" mass="7844">MLHESAPEFIETAGGKSLIVGSVSLRLNRYDLAGLVGVVAVSVDSHPIGVDMNAAELRQLAAAALNLADQIEETQ</sequence>
<dbReference type="EMBL" id="BAAAQD010000021">
    <property type="protein sequence ID" value="GAA1550586.1"/>
    <property type="molecule type" value="Genomic_DNA"/>
</dbReference>
<reference evidence="1 2" key="1">
    <citation type="journal article" date="2019" name="Int. J. Syst. Evol. Microbiol.">
        <title>The Global Catalogue of Microorganisms (GCM) 10K type strain sequencing project: providing services to taxonomists for standard genome sequencing and annotation.</title>
        <authorList>
            <consortium name="The Broad Institute Genomics Platform"/>
            <consortium name="The Broad Institute Genome Sequencing Center for Infectious Disease"/>
            <person name="Wu L."/>
            <person name="Ma J."/>
        </authorList>
    </citation>
    <scope>NUCLEOTIDE SEQUENCE [LARGE SCALE GENOMIC DNA]</scope>
    <source>
        <strain evidence="1 2">JCM 15933</strain>
    </source>
</reference>
<gene>
    <name evidence="1" type="ORF">GCM10009827_084070</name>
</gene>
<evidence type="ECO:0000313" key="2">
    <source>
        <dbReference type="Proteomes" id="UP001501470"/>
    </source>
</evidence>
<protein>
    <submittedName>
        <fullName evidence="1">Uncharacterized protein</fullName>
    </submittedName>
</protein>
<proteinExistence type="predicted"/>
<dbReference type="Proteomes" id="UP001501470">
    <property type="component" value="Unassembled WGS sequence"/>
</dbReference>
<keyword evidence="2" id="KW-1185">Reference proteome</keyword>
<organism evidence="1 2">
    <name type="scientific">Dactylosporangium maewongense</name>
    <dbReference type="NCBI Taxonomy" id="634393"/>
    <lineage>
        <taxon>Bacteria</taxon>
        <taxon>Bacillati</taxon>
        <taxon>Actinomycetota</taxon>
        <taxon>Actinomycetes</taxon>
        <taxon>Micromonosporales</taxon>
        <taxon>Micromonosporaceae</taxon>
        <taxon>Dactylosporangium</taxon>
    </lineage>
</organism>
<comment type="caution">
    <text evidence="1">The sequence shown here is derived from an EMBL/GenBank/DDBJ whole genome shotgun (WGS) entry which is preliminary data.</text>
</comment>
<accession>A0ABN2C0L3</accession>
<name>A0ABN2C0L3_9ACTN</name>